<keyword evidence="1" id="KW-1133">Transmembrane helix</keyword>
<keyword evidence="1" id="KW-0472">Membrane</keyword>
<evidence type="ECO:0000313" key="2">
    <source>
        <dbReference type="EMBL" id="RCF49085.1"/>
    </source>
</evidence>
<name>A0ABD7G770_AERHY</name>
<comment type="caution">
    <text evidence="2">The sequence shown here is derived from an EMBL/GenBank/DDBJ whole genome shotgun (WGS) entry which is preliminary data.</text>
</comment>
<gene>
    <name evidence="2" type="ORF">C6C11_11630</name>
</gene>
<proteinExistence type="predicted"/>
<dbReference type="EMBL" id="PUTQ01000015">
    <property type="protein sequence ID" value="RCF49085.1"/>
    <property type="molecule type" value="Genomic_DNA"/>
</dbReference>
<dbReference type="Proteomes" id="UP000253075">
    <property type="component" value="Unassembled WGS sequence"/>
</dbReference>
<accession>A0ABD7G770</accession>
<organism evidence="2 3">
    <name type="scientific">Aeromonas hydrophila</name>
    <dbReference type="NCBI Taxonomy" id="644"/>
    <lineage>
        <taxon>Bacteria</taxon>
        <taxon>Pseudomonadati</taxon>
        <taxon>Pseudomonadota</taxon>
        <taxon>Gammaproteobacteria</taxon>
        <taxon>Aeromonadales</taxon>
        <taxon>Aeromonadaceae</taxon>
        <taxon>Aeromonas</taxon>
    </lineage>
</organism>
<keyword evidence="1" id="KW-0812">Transmembrane</keyword>
<reference evidence="3" key="2">
    <citation type="submission" date="2018-02" db="EMBL/GenBank/DDBJ databases">
        <title>Phenotypic characterization and whole genome analysis of multidrug-resistant, extended-spectrum beta-lactamase-producing bacteria isolated from dogs in Germany.</title>
        <authorList>
            <person name="Williamson C."/>
        </authorList>
    </citation>
    <scope>NUCLEOTIDE SEQUENCE [LARGE SCALE GENOMIC DNA]</scope>
    <source>
        <strain evidence="3">AFG_SD03_1510_Ahy_093</strain>
    </source>
</reference>
<evidence type="ECO:0000256" key="1">
    <source>
        <dbReference type="SAM" id="Phobius"/>
    </source>
</evidence>
<dbReference type="AlphaFoldDB" id="A0ABD7G770"/>
<protein>
    <submittedName>
        <fullName evidence="2">Uncharacterized protein</fullName>
    </submittedName>
</protein>
<evidence type="ECO:0000313" key="3">
    <source>
        <dbReference type="Proteomes" id="UP000253075"/>
    </source>
</evidence>
<feature type="transmembrane region" description="Helical" evidence="1">
    <location>
        <begin position="28"/>
        <end position="46"/>
    </location>
</feature>
<reference evidence="2 3" key="1">
    <citation type="journal article" date="2018" name="PLoS ONE">
        <title>Phenotypic characterization and whole genome analysis of extended-spectrum beta-lactamase-producing bacteria isolated from dogs in Germany.</title>
        <authorList>
            <person name="Boehmer T."/>
            <person name="Vogler A.J."/>
            <person name="Thomas A."/>
            <person name="Sauer S."/>
            <person name="Hergenroether M."/>
            <person name="Straubinger R.K."/>
            <person name="Birdsell D."/>
            <person name="Keim P."/>
            <person name="Sahl J.W."/>
            <person name="Williamson C.H."/>
            <person name="Riehm J.M."/>
        </authorList>
    </citation>
    <scope>NUCLEOTIDE SEQUENCE [LARGE SCALE GENOMIC DNA]</scope>
    <source>
        <strain evidence="2 3">AFG_SD03_1510_Ahy_093</strain>
    </source>
</reference>
<sequence>MVNRCRLIEAYTLQTDFEMRSCSSGRQGYIYSAIFVSVLALVLSSLPKRGAIQSQQQEDKQGVWIEPQRAIFNMMAEICGSKC</sequence>